<reference evidence="2" key="1">
    <citation type="journal article" date="2024" name="Proc. Natl. Acad. Sci. U.S.A.">
        <title>Extraordinary preservation of gene collinearity over three hundred million years revealed in homosporous lycophytes.</title>
        <authorList>
            <person name="Li C."/>
            <person name="Wickell D."/>
            <person name="Kuo L.Y."/>
            <person name="Chen X."/>
            <person name="Nie B."/>
            <person name="Liao X."/>
            <person name="Peng D."/>
            <person name="Ji J."/>
            <person name="Jenkins J."/>
            <person name="Williams M."/>
            <person name="Shu S."/>
            <person name="Plott C."/>
            <person name="Barry K."/>
            <person name="Rajasekar S."/>
            <person name="Grimwood J."/>
            <person name="Han X."/>
            <person name="Sun S."/>
            <person name="Hou Z."/>
            <person name="He W."/>
            <person name="Dai G."/>
            <person name="Sun C."/>
            <person name="Schmutz J."/>
            <person name="Leebens-Mack J.H."/>
            <person name="Li F.W."/>
            <person name="Wang L."/>
        </authorList>
    </citation>
    <scope>NUCLEOTIDE SEQUENCE [LARGE SCALE GENOMIC DNA]</scope>
    <source>
        <strain evidence="2">cv. PW_Plant_1</strain>
    </source>
</reference>
<dbReference type="Proteomes" id="UP001162992">
    <property type="component" value="Chromosome 23"/>
</dbReference>
<name>A0ACC2ABF2_DIPCM</name>
<proteinExistence type="predicted"/>
<comment type="caution">
    <text evidence="1">The sequence shown here is derived from an EMBL/GenBank/DDBJ whole genome shotgun (WGS) entry which is preliminary data.</text>
</comment>
<sequence>MKHARLEAEEVMFGALDELFRKTNVSPTEIEILEILIVNCSVFNPTPSHSAMVVNRYKMKRTTRSYNLGGMGCNAASIWLWLQM</sequence>
<gene>
    <name evidence="1" type="ORF">O6H91_23G059900</name>
</gene>
<evidence type="ECO:0000313" key="1">
    <source>
        <dbReference type="EMBL" id="KAJ7514806.1"/>
    </source>
</evidence>
<keyword evidence="2" id="KW-1185">Reference proteome</keyword>
<dbReference type="EMBL" id="CM055114">
    <property type="protein sequence ID" value="KAJ7514806.1"/>
    <property type="molecule type" value="Genomic_DNA"/>
</dbReference>
<organism evidence="1 2">
    <name type="scientific">Diphasiastrum complanatum</name>
    <name type="common">Issler's clubmoss</name>
    <name type="synonym">Lycopodium complanatum</name>
    <dbReference type="NCBI Taxonomy" id="34168"/>
    <lineage>
        <taxon>Eukaryota</taxon>
        <taxon>Viridiplantae</taxon>
        <taxon>Streptophyta</taxon>
        <taxon>Embryophyta</taxon>
        <taxon>Tracheophyta</taxon>
        <taxon>Lycopodiopsida</taxon>
        <taxon>Lycopodiales</taxon>
        <taxon>Lycopodiaceae</taxon>
        <taxon>Lycopodioideae</taxon>
        <taxon>Diphasiastrum</taxon>
    </lineage>
</organism>
<evidence type="ECO:0000313" key="2">
    <source>
        <dbReference type="Proteomes" id="UP001162992"/>
    </source>
</evidence>
<protein>
    <submittedName>
        <fullName evidence="1">Uncharacterized protein</fullName>
    </submittedName>
</protein>
<accession>A0ACC2ABF2</accession>